<name>A0AAV2DPA7_9ROSI</name>
<protein>
    <submittedName>
        <fullName evidence="2">Uncharacterized protein</fullName>
    </submittedName>
</protein>
<sequence length="262" mass="29674">MADEIVLKLSGMDLTEDEEALISIDESVTSEGVEEAIKELGVAGKIVTGKFPSEKILKRILSEAWKLKKEFDVQVMRSNILRIQLYCVEDKNKILHGGEKKGEKKLEKSPQDGETTLCVYEDLSRELKGASVRDREGNDQNQWGDREEEQGKETQISEQVTTKEEEDRRVVVKQLRMEDISQLKPLMSQKEDERRKWKRVVRKKSPNDEQNQSQGSTGKRGAPEAMDVDVVSCVEKRPKGNTITSVDGDVADLADEQGRRAQ</sequence>
<dbReference type="Proteomes" id="UP001497516">
    <property type="component" value="Chromosome 3"/>
</dbReference>
<organism evidence="2 3">
    <name type="scientific">Linum trigynum</name>
    <dbReference type="NCBI Taxonomy" id="586398"/>
    <lineage>
        <taxon>Eukaryota</taxon>
        <taxon>Viridiplantae</taxon>
        <taxon>Streptophyta</taxon>
        <taxon>Embryophyta</taxon>
        <taxon>Tracheophyta</taxon>
        <taxon>Spermatophyta</taxon>
        <taxon>Magnoliopsida</taxon>
        <taxon>eudicotyledons</taxon>
        <taxon>Gunneridae</taxon>
        <taxon>Pentapetalae</taxon>
        <taxon>rosids</taxon>
        <taxon>fabids</taxon>
        <taxon>Malpighiales</taxon>
        <taxon>Linaceae</taxon>
        <taxon>Linum</taxon>
    </lineage>
</organism>
<feature type="compositionally biased region" description="Polar residues" evidence="1">
    <location>
        <begin position="208"/>
        <end position="217"/>
    </location>
</feature>
<feature type="region of interest" description="Disordered" evidence="1">
    <location>
        <begin position="181"/>
        <end position="262"/>
    </location>
</feature>
<feature type="compositionally biased region" description="Basic and acidic residues" evidence="1">
    <location>
        <begin position="129"/>
        <end position="138"/>
    </location>
</feature>
<gene>
    <name evidence="2" type="ORF">LTRI10_LOCUS16829</name>
</gene>
<dbReference type="EMBL" id="OZ034816">
    <property type="protein sequence ID" value="CAL1375001.1"/>
    <property type="molecule type" value="Genomic_DNA"/>
</dbReference>
<feature type="region of interest" description="Disordered" evidence="1">
    <location>
        <begin position="129"/>
        <end position="168"/>
    </location>
</feature>
<reference evidence="2 3" key="1">
    <citation type="submission" date="2024-04" db="EMBL/GenBank/DDBJ databases">
        <authorList>
            <person name="Fracassetti M."/>
        </authorList>
    </citation>
    <scope>NUCLEOTIDE SEQUENCE [LARGE SCALE GENOMIC DNA]</scope>
</reference>
<evidence type="ECO:0000313" key="2">
    <source>
        <dbReference type="EMBL" id="CAL1375001.1"/>
    </source>
</evidence>
<keyword evidence="3" id="KW-1185">Reference proteome</keyword>
<accession>A0AAV2DPA7</accession>
<evidence type="ECO:0000313" key="3">
    <source>
        <dbReference type="Proteomes" id="UP001497516"/>
    </source>
</evidence>
<dbReference type="AlphaFoldDB" id="A0AAV2DPA7"/>
<evidence type="ECO:0000256" key="1">
    <source>
        <dbReference type="SAM" id="MobiDB-lite"/>
    </source>
</evidence>
<proteinExistence type="predicted"/>